<evidence type="ECO:0000256" key="11">
    <source>
        <dbReference type="ARBA" id="ARBA00023180"/>
    </source>
</evidence>
<evidence type="ECO:0000313" key="19">
    <source>
        <dbReference type="Proteomes" id="UP000743370"/>
    </source>
</evidence>
<evidence type="ECO:0000256" key="4">
    <source>
        <dbReference type="ARBA" id="ARBA00022614"/>
    </source>
</evidence>
<dbReference type="InterPro" id="IPR032675">
    <property type="entry name" value="LRR_dom_sf"/>
</dbReference>
<dbReference type="EMBL" id="JABFOF010000003">
    <property type="protein sequence ID" value="KAG2403201.1"/>
    <property type="molecule type" value="Genomic_DNA"/>
</dbReference>
<dbReference type="FunFam" id="3.80.10.10:FF:000095">
    <property type="entry name" value="LRR receptor-like serine/threonine-protein kinase GSO1"/>
    <property type="match status" value="1"/>
</dbReference>
<feature type="chain" id="PRO_5005595099" evidence="13">
    <location>
        <begin position="18"/>
        <end position="1003"/>
    </location>
</feature>
<evidence type="ECO:0000259" key="14">
    <source>
        <dbReference type="Pfam" id="PF08263"/>
    </source>
</evidence>
<reference evidence="16 19" key="3">
    <citation type="submission" date="2020-05" db="EMBL/GenBank/DDBJ databases">
        <title>Vigna angularis (adzuki bean) Var. LongXiaoDou No. 4 denovo assembly.</title>
        <authorList>
            <person name="Xiang H."/>
        </authorList>
    </citation>
    <scope>NUCLEOTIDE SEQUENCE [LARGE SCALE GENOMIC DNA]</scope>
    <source>
        <tissue evidence="16">Leaf</tissue>
    </source>
</reference>
<dbReference type="GO" id="GO:0005886">
    <property type="term" value="C:plasma membrane"/>
    <property type="evidence" value="ECO:0007669"/>
    <property type="project" value="UniProtKB-SubCell"/>
</dbReference>
<dbReference type="Gene3D" id="3.80.10.10">
    <property type="entry name" value="Ribonuclease Inhibitor"/>
    <property type="match status" value="3"/>
</dbReference>
<evidence type="ECO:0000256" key="2">
    <source>
        <dbReference type="ARBA" id="ARBA00009592"/>
    </source>
</evidence>
<protein>
    <submittedName>
        <fullName evidence="17">Uncharacterized protein</fullName>
    </submittedName>
</protein>
<dbReference type="Pfam" id="PF00560">
    <property type="entry name" value="LRR_1"/>
    <property type="match status" value="7"/>
</dbReference>
<keyword evidence="10" id="KW-0675">Receptor</keyword>
<dbReference type="Pfam" id="PF23598">
    <property type="entry name" value="LRR_14"/>
    <property type="match status" value="1"/>
</dbReference>
<feature type="signal peptide" evidence="13">
    <location>
        <begin position="1"/>
        <end position="17"/>
    </location>
</feature>
<keyword evidence="5 12" id="KW-0812">Transmembrane</keyword>
<comment type="similarity">
    <text evidence="2">Belongs to the RLP family.</text>
</comment>
<dbReference type="PANTHER" id="PTHR48063">
    <property type="entry name" value="LRR RECEPTOR-LIKE KINASE"/>
    <property type="match status" value="1"/>
</dbReference>
<reference evidence="18" key="1">
    <citation type="journal article" date="2015" name="Proc. Natl. Acad. Sci. U.S.A.">
        <title>Genome sequencing of adzuki bean (Vigna angularis) provides insight into high starch and low fat accumulation and domestication.</title>
        <authorList>
            <person name="Yang K."/>
            <person name="Tian Z."/>
            <person name="Chen C."/>
            <person name="Luo L."/>
            <person name="Zhao B."/>
            <person name="Wang Z."/>
            <person name="Yu L."/>
            <person name="Li Y."/>
            <person name="Sun Y."/>
            <person name="Li W."/>
            <person name="Chen Y."/>
            <person name="Li Y."/>
            <person name="Zhang Y."/>
            <person name="Ai D."/>
            <person name="Zhao J."/>
            <person name="Shang C."/>
            <person name="Ma Y."/>
            <person name="Wu B."/>
            <person name="Wang M."/>
            <person name="Gao L."/>
            <person name="Sun D."/>
            <person name="Zhang P."/>
            <person name="Guo F."/>
            <person name="Wang W."/>
            <person name="Li Y."/>
            <person name="Wang J."/>
            <person name="Varshney R.K."/>
            <person name="Wang J."/>
            <person name="Ling H.Q."/>
            <person name="Wan P."/>
        </authorList>
    </citation>
    <scope>NUCLEOTIDE SEQUENCE</scope>
    <source>
        <strain evidence="18">cv. Jingnong 6</strain>
    </source>
</reference>
<keyword evidence="8 12" id="KW-1133">Transmembrane helix</keyword>
<dbReference type="EMBL" id="CM003372">
    <property type="protein sequence ID" value="KOM34467.1"/>
    <property type="molecule type" value="Genomic_DNA"/>
</dbReference>
<comment type="subcellular location">
    <subcellularLocation>
        <location evidence="1">Cell membrane</location>
        <topology evidence="1">Single-pass type I membrane protein</topology>
    </subcellularLocation>
</comment>
<dbReference type="Pfam" id="PF13855">
    <property type="entry name" value="LRR_8"/>
    <property type="match status" value="3"/>
</dbReference>
<organism evidence="17 18">
    <name type="scientific">Phaseolus angularis</name>
    <name type="common">Azuki bean</name>
    <name type="synonym">Vigna angularis</name>
    <dbReference type="NCBI Taxonomy" id="3914"/>
    <lineage>
        <taxon>Eukaryota</taxon>
        <taxon>Viridiplantae</taxon>
        <taxon>Streptophyta</taxon>
        <taxon>Embryophyta</taxon>
        <taxon>Tracheophyta</taxon>
        <taxon>Spermatophyta</taxon>
        <taxon>Magnoliopsida</taxon>
        <taxon>eudicotyledons</taxon>
        <taxon>Gunneridae</taxon>
        <taxon>Pentapetalae</taxon>
        <taxon>rosids</taxon>
        <taxon>fabids</taxon>
        <taxon>Fabales</taxon>
        <taxon>Fabaceae</taxon>
        <taxon>Papilionoideae</taxon>
        <taxon>50 kb inversion clade</taxon>
        <taxon>NPAAA clade</taxon>
        <taxon>indigoferoid/millettioid clade</taxon>
        <taxon>Phaseoleae</taxon>
        <taxon>Vigna</taxon>
    </lineage>
</organism>
<dbReference type="PANTHER" id="PTHR48063:SF112">
    <property type="entry name" value="RECEPTOR LIKE PROTEIN 30-LIKE"/>
    <property type="match status" value="1"/>
</dbReference>
<evidence type="ECO:0000256" key="3">
    <source>
        <dbReference type="ARBA" id="ARBA00022475"/>
    </source>
</evidence>
<dbReference type="KEGG" id="var:108324488"/>
<evidence type="ECO:0000256" key="1">
    <source>
        <dbReference type="ARBA" id="ARBA00004251"/>
    </source>
</evidence>
<dbReference type="PRINTS" id="PR00019">
    <property type="entry name" value="LEURICHRPT"/>
</dbReference>
<dbReference type="SUPFAM" id="SSF52047">
    <property type="entry name" value="RNI-like"/>
    <property type="match status" value="1"/>
</dbReference>
<gene>
    <name evidence="16" type="ORF">HKW66_Vig0184870</name>
    <name evidence="17" type="ORF">LR48_Vigan02g061700</name>
</gene>
<feature type="domain" description="Leucine-rich repeat-containing N-terminal plant-type" evidence="14">
    <location>
        <begin position="31"/>
        <end position="67"/>
    </location>
</feature>
<dbReference type="InterPro" id="IPR003591">
    <property type="entry name" value="Leu-rich_rpt_typical-subtyp"/>
</dbReference>
<dbReference type="InterPro" id="IPR046956">
    <property type="entry name" value="RLP23-like"/>
</dbReference>
<keyword evidence="4" id="KW-0433">Leucine-rich repeat</keyword>
<dbReference type="Gramene" id="KOM34467">
    <property type="protein sequence ID" value="KOM34467"/>
    <property type="gene ID" value="LR48_Vigan02g061700"/>
</dbReference>
<dbReference type="InterPro" id="IPR055414">
    <property type="entry name" value="LRR_R13L4/SHOC2-like"/>
</dbReference>
<evidence type="ECO:0000256" key="10">
    <source>
        <dbReference type="ARBA" id="ARBA00023170"/>
    </source>
</evidence>
<feature type="transmembrane region" description="Helical" evidence="12">
    <location>
        <begin position="935"/>
        <end position="958"/>
    </location>
</feature>
<name>A0A0L9TVP9_PHAAN</name>
<evidence type="ECO:0000256" key="9">
    <source>
        <dbReference type="ARBA" id="ARBA00023136"/>
    </source>
</evidence>
<dbReference type="Pfam" id="PF08263">
    <property type="entry name" value="LRRNT_2"/>
    <property type="match status" value="1"/>
</dbReference>
<dbReference type="SUPFAM" id="SSF52058">
    <property type="entry name" value="L domain-like"/>
    <property type="match status" value="1"/>
</dbReference>
<keyword evidence="6 13" id="KW-0732">Signal</keyword>
<evidence type="ECO:0000313" key="16">
    <source>
        <dbReference type="EMBL" id="KAG2403201.1"/>
    </source>
</evidence>
<dbReference type="FunFam" id="3.80.10.10:FF:000111">
    <property type="entry name" value="LRR receptor-like serine/threonine-protein kinase ERECTA"/>
    <property type="match status" value="1"/>
</dbReference>
<evidence type="ECO:0000256" key="8">
    <source>
        <dbReference type="ARBA" id="ARBA00022989"/>
    </source>
</evidence>
<evidence type="ECO:0000256" key="6">
    <source>
        <dbReference type="ARBA" id="ARBA00022729"/>
    </source>
</evidence>
<dbReference type="Proteomes" id="UP000053144">
    <property type="component" value="Chromosome 2"/>
</dbReference>
<sequence>MMELPFAIVFLLTAAFAVLCSCGHAPLGCNEEERQALLRIKASFKDQSRLSSWEGSSCCQWKGVGCNNVTGHVVKLDLRNPCYPLSHEEDLQLNCKFYDYVLEAQHVHPSILQLKYLSYLDLSGNRFHNTSIPASIQTLQHLQVLYLSDSHFSGRIPYNLGNLTKLLVLDLSFNPLLYADDFYWISQLSSLQYLYMSDVNLDKAQNLLQSLNMLPTLIEIELIHCGLDKLHTHKHVSTTNLSRLEHLYLAENGLQSPFVDAFQNMTSIAVIDLSYNNLNSTPFWLGTCANLVCLFLYNNALYGSLPSALQNLTALVYLDLSQNKFDSVPGWLGELKSLQDLSLSGNDVNHIEGSLASILGNFCHLQQLDMSRNKIQSDALGNHIQFECIRHDLMYLDLSHNECNGPLPAWLGQLENLSSLIMTDSNLVGSLPCAIITKLVNLENLVLSNNNFTGSLPDCIGELVSLKILILSSNHFDGIIPRSLVELVSLTDLDLSRNSLNGTIPHNIGQLQNLSTLYLAENKLHGNIPYSLSQLLNLHNLDMSLNRLENLVSDIRWPRQLYYINLTNNHISGSLPQDISDSLPNVGYLLLGNNLISGLIPNSLCRIDSFYSLDLSGNMLAGGIPNCWSVTQRFGVINLASNKLSGVIPSSLGNLPTLAWLHLNNNSLHGEFPSSLKNLSQLLIFDVGDNHLSGIIPSWMGNIFSSMQILRLRQNRLNGTIPLQLCQLSSLQILDLSNNNLMGLIPHCIGNLTGMVSQMNISVNQPRRSDEWYEQDVREVMKGIELEYTRNLKLVVILDLSNNNLIGSIPEGITSFRALHGLNLSHNLLSGHIPKRIGDMKSLESLDLSHNQLSGAISESITSLSWLSHLNLSYNNLSGPIPQGPQLSTLDDPSIYGGNPFLCGPPLPNKCFHDDFQGGNEDEEKDHKEGKVEKVWFYCVIALGYFIGFWAVTGSLLLKRSWRLAYFQYIDESTHRINVSLTIHLATFKERLTGIVVLSDTLW</sequence>
<evidence type="ECO:0000259" key="15">
    <source>
        <dbReference type="Pfam" id="PF23598"/>
    </source>
</evidence>
<evidence type="ECO:0000313" key="17">
    <source>
        <dbReference type="EMBL" id="KOM34467.1"/>
    </source>
</evidence>
<dbReference type="InterPro" id="IPR013210">
    <property type="entry name" value="LRR_N_plant-typ"/>
</dbReference>
<evidence type="ECO:0000256" key="7">
    <source>
        <dbReference type="ARBA" id="ARBA00022737"/>
    </source>
</evidence>
<keyword evidence="3" id="KW-1003">Cell membrane</keyword>
<evidence type="ECO:0000313" key="18">
    <source>
        <dbReference type="Proteomes" id="UP000053144"/>
    </source>
</evidence>
<evidence type="ECO:0000256" key="13">
    <source>
        <dbReference type="SAM" id="SignalP"/>
    </source>
</evidence>
<dbReference type="OMA" id="SWYDLMQ"/>
<dbReference type="AlphaFoldDB" id="A0A0L9TVP9"/>
<feature type="domain" description="Disease resistance R13L4/SHOC-2-like LRR" evidence="15">
    <location>
        <begin position="229"/>
        <end position="422"/>
    </location>
</feature>
<keyword evidence="9 12" id="KW-0472">Membrane</keyword>
<accession>A0A0L9TVP9</accession>
<dbReference type="SMART" id="SM00365">
    <property type="entry name" value="LRR_SD22"/>
    <property type="match status" value="8"/>
</dbReference>
<dbReference type="FunFam" id="3.80.10.10:FF:000299">
    <property type="entry name" value="Piriformospora indica-insensitive protein 2"/>
    <property type="match status" value="1"/>
</dbReference>
<proteinExistence type="inferred from homology"/>
<dbReference type="STRING" id="3914.A0A0L9TVP9"/>
<reference evidence="17" key="2">
    <citation type="submission" date="2015-02" db="EMBL/GenBank/DDBJ databases">
        <authorList>
            <person name="Chooi Y.-H."/>
        </authorList>
    </citation>
    <scope>NUCLEOTIDE SEQUENCE</scope>
    <source>
        <tissue evidence="17">Seedling</tissue>
    </source>
</reference>
<dbReference type="SMART" id="SM00369">
    <property type="entry name" value="LRR_TYP"/>
    <property type="match status" value="12"/>
</dbReference>
<keyword evidence="11" id="KW-0325">Glycoprotein</keyword>
<dbReference type="OrthoDB" id="1060944at2759"/>
<evidence type="ECO:0000256" key="5">
    <source>
        <dbReference type="ARBA" id="ARBA00022692"/>
    </source>
</evidence>
<dbReference type="InterPro" id="IPR001611">
    <property type="entry name" value="Leu-rich_rpt"/>
</dbReference>
<keyword evidence="7" id="KW-0677">Repeat</keyword>
<dbReference type="Proteomes" id="UP000743370">
    <property type="component" value="Unassembled WGS sequence"/>
</dbReference>
<evidence type="ECO:0000256" key="12">
    <source>
        <dbReference type="SAM" id="Phobius"/>
    </source>
</evidence>